<sequence>MMARDIMMDYPLPAYWQDFERLTCELCRALWDDPGTQRHGRAGQAQGGIDISGRDNNHNGQRVVVQCKKRVWKTVASKETPASSLTIQEIDDEIKEFINSGKIADRYIIAITGLRDKSLQNHIDSINDSKVNTFEVNIWFWDEYSEWLSENPKIEAKYYHDIVKFRSEYSSEELFCEMLHSAFDRPAFHTEFYCENNIDNFLQALESIQQALTTGNLVNRDGHVQNQVRIPDKRKLPLEYQQLKKKIQNLRDYTTQEVRTGAITQQNEWLIISNSVIIGKMNAFRIEIIHLLNKILDHYGFEHFSLEAY</sequence>
<dbReference type="InterPro" id="IPR007560">
    <property type="entry name" value="Restrct_endonuc_IV_Mrr"/>
</dbReference>
<dbReference type="HOGENOM" id="CLU_902500_0_0_6"/>
<organism evidence="3 4">
    <name type="scientific">Enterobacter ludwigii</name>
    <dbReference type="NCBI Taxonomy" id="299767"/>
    <lineage>
        <taxon>Bacteria</taxon>
        <taxon>Pseudomonadati</taxon>
        <taxon>Pseudomonadota</taxon>
        <taxon>Gammaproteobacteria</taxon>
        <taxon>Enterobacterales</taxon>
        <taxon>Enterobacteriaceae</taxon>
        <taxon>Enterobacter</taxon>
        <taxon>Enterobacter cloacae complex</taxon>
    </lineage>
</organism>
<proteinExistence type="predicted"/>
<dbReference type="Proteomes" id="UP000007838">
    <property type="component" value="Chromosome"/>
</dbReference>
<evidence type="ECO:0000313" key="4">
    <source>
        <dbReference type="Proteomes" id="UP000007838"/>
    </source>
</evidence>
<name>G8LK82_9ENTR</name>
<dbReference type="GO" id="GO:0003677">
    <property type="term" value="F:DNA binding"/>
    <property type="evidence" value="ECO:0007669"/>
    <property type="project" value="InterPro"/>
</dbReference>
<dbReference type="EMBL" id="CP002886">
    <property type="protein sequence ID" value="AEW71928.1"/>
    <property type="molecule type" value="Genomic_DNA"/>
</dbReference>
<dbReference type="KEGG" id="eec:EcWSU1_00488"/>
<gene>
    <name evidence="3" type="ORF">EcWSU1_00488</name>
</gene>
<evidence type="ECO:0000256" key="1">
    <source>
        <dbReference type="SAM" id="MobiDB-lite"/>
    </source>
</evidence>
<dbReference type="AlphaFoldDB" id="G8LK82"/>
<evidence type="ECO:0000259" key="2">
    <source>
        <dbReference type="Pfam" id="PF04471"/>
    </source>
</evidence>
<evidence type="ECO:0000313" key="3">
    <source>
        <dbReference type="EMBL" id="AEW71928.1"/>
    </source>
</evidence>
<dbReference type="GO" id="GO:0004519">
    <property type="term" value="F:endonuclease activity"/>
    <property type="evidence" value="ECO:0007669"/>
    <property type="project" value="InterPro"/>
</dbReference>
<feature type="domain" description="Restriction endonuclease type IV Mrr" evidence="2">
    <location>
        <begin position="16"/>
        <end position="76"/>
    </location>
</feature>
<dbReference type="GO" id="GO:0009307">
    <property type="term" value="P:DNA restriction-modification system"/>
    <property type="evidence" value="ECO:0007669"/>
    <property type="project" value="InterPro"/>
</dbReference>
<accession>G8LK82</accession>
<protein>
    <recommendedName>
        <fullName evidence="2">Restriction endonuclease type IV Mrr domain-containing protein</fullName>
    </recommendedName>
</protein>
<dbReference type="eggNOG" id="COG0457">
    <property type="taxonomic scope" value="Bacteria"/>
</dbReference>
<reference evidence="3 4" key="1">
    <citation type="journal article" date="2011" name="Stand. Genomic Sci.">
        <title>Complete genome of the onion pathogen Enterobacter cloacae EcWSU1.</title>
        <authorList>
            <person name="Humann J.L."/>
            <person name="Wildung M."/>
            <person name="Cheng C.H."/>
            <person name="Lee T."/>
            <person name="Stewart J.E."/>
            <person name="Drew J.C."/>
            <person name="Triplett E.W."/>
            <person name="Main D."/>
            <person name="Schroeder B.K."/>
        </authorList>
    </citation>
    <scope>NUCLEOTIDE SEQUENCE [LARGE SCALE GENOMIC DNA]</scope>
    <source>
        <strain evidence="3 4">EcWSU1</strain>
    </source>
</reference>
<feature type="region of interest" description="Disordered" evidence="1">
    <location>
        <begin position="37"/>
        <end position="57"/>
    </location>
</feature>
<dbReference type="Pfam" id="PF04471">
    <property type="entry name" value="Mrr_cat"/>
    <property type="match status" value="1"/>
</dbReference>